<evidence type="ECO:0000313" key="3">
    <source>
        <dbReference type="Proteomes" id="UP000254118"/>
    </source>
</evidence>
<evidence type="ECO:0000256" key="1">
    <source>
        <dbReference type="SAM" id="Phobius"/>
    </source>
</evidence>
<feature type="transmembrane region" description="Helical" evidence="1">
    <location>
        <begin position="61"/>
        <end position="82"/>
    </location>
</feature>
<proteinExistence type="predicted"/>
<keyword evidence="1" id="KW-1133">Transmembrane helix</keyword>
<feature type="transmembrane region" description="Helical" evidence="1">
    <location>
        <begin position="36"/>
        <end position="54"/>
    </location>
</feature>
<accession>A0AA46GZX0</accession>
<keyword evidence="1" id="KW-0472">Membrane</keyword>
<keyword evidence="1" id="KW-0812">Transmembrane</keyword>
<dbReference type="Proteomes" id="UP000254118">
    <property type="component" value="Unassembled WGS sequence"/>
</dbReference>
<comment type="caution">
    <text evidence="2">The sequence shown here is derived from an EMBL/GenBank/DDBJ whole genome shotgun (WGS) entry which is preliminary data.</text>
</comment>
<organism evidence="2 3">
    <name type="scientific">Dermatophilus congolensis</name>
    <dbReference type="NCBI Taxonomy" id="1863"/>
    <lineage>
        <taxon>Bacteria</taxon>
        <taxon>Bacillati</taxon>
        <taxon>Actinomycetota</taxon>
        <taxon>Actinomycetes</taxon>
        <taxon>Micrococcales</taxon>
        <taxon>Dermatophilaceae</taxon>
        <taxon>Dermatophilus</taxon>
    </lineage>
</organism>
<sequence length="129" mass="13299">MMTRPARRSRSPGSGVCGWCCWAGFCGVTASHASSVFCWCLMLLVAVVTGFGCFGRRVVGYHPPLGCLFFAGVGGCGLVLVVECCCDESAEERVCAVGSGKEFGVGLGGNVVGVLVGGQFDEFDEVSVG</sequence>
<evidence type="ECO:0000313" key="2">
    <source>
        <dbReference type="EMBL" id="STD06261.1"/>
    </source>
</evidence>
<dbReference type="EMBL" id="UFYA01000001">
    <property type="protein sequence ID" value="STD06261.1"/>
    <property type="molecule type" value="Genomic_DNA"/>
</dbReference>
<protein>
    <recommendedName>
        <fullName evidence="4">Transmembrane protein</fullName>
    </recommendedName>
</protein>
<gene>
    <name evidence="2" type="ORF">NCTC7915_00588</name>
</gene>
<name>A0AA46GZX0_9MICO</name>
<reference evidence="2 3" key="1">
    <citation type="submission" date="2018-06" db="EMBL/GenBank/DDBJ databases">
        <authorList>
            <consortium name="Pathogen Informatics"/>
            <person name="Doyle S."/>
        </authorList>
    </citation>
    <scope>NUCLEOTIDE SEQUENCE [LARGE SCALE GENOMIC DNA]</scope>
    <source>
        <strain evidence="2 3">NCTC7915</strain>
    </source>
</reference>
<evidence type="ECO:0008006" key="4">
    <source>
        <dbReference type="Google" id="ProtNLM"/>
    </source>
</evidence>
<dbReference type="AlphaFoldDB" id="A0AA46GZX0"/>